<dbReference type="Proteomes" id="UP001153269">
    <property type="component" value="Unassembled WGS sequence"/>
</dbReference>
<dbReference type="AlphaFoldDB" id="A0A9N7TI42"/>
<sequence length="224" mass="23732">MLSRLFFIMAHPHSNVLRTVPRAVVEKKRGADSRTVNTAVHATAAQPMNAFLPTAATTRRKTVVCPWTSQAAETSPTHPENRDFFSAPHQPAAVGFVAPSRLRGSPCQSGPVVELCPGDRSAYDPHSHRLTGTMLAADADAAAAAALSVAVLSSIFYGALHRALGELLRLRVERTLLECVSGQPAVQAAGHTCTPGFILHLTSSDTSAHDLVSLDSTLSCCQVC</sequence>
<gene>
    <name evidence="1" type="ORF">PLEPLA_LOCUS156</name>
</gene>
<proteinExistence type="predicted"/>
<dbReference type="EMBL" id="CADEAL010000003">
    <property type="protein sequence ID" value="CAB1412464.1"/>
    <property type="molecule type" value="Genomic_DNA"/>
</dbReference>
<name>A0A9N7TI42_PLEPL</name>
<comment type="caution">
    <text evidence="1">The sequence shown here is derived from an EMBL/GenBank/DDBJ whole genome shotgun (WGS) entry which is preliminary data.</text>
</comment>
<reference evidence="1" key="1">
    <citation type="submission" date="2020-03" db="EMBL/GenBank/DDBJ databases">
        <authorList>
            <person name="Weist P."/>
        </authorList>
    </citation>
    <scope>NUCLEOTIDE SEQUENCE</scope>
</reference>
<protein>
    <submittedName>
        <fullName evidence="1">Uncharacterized protein</fullName>
    </submittedName>
</protein>
<organism evidence="1 2">
    <name type="scientific">Pleuronectes platessa</name>
    <name type="common">European plaice</name>
    <dbReference type="NCBI Taxonomy" id="8262"/>
    <lineage>
        <taxon>Eukaryota</taxon>
        <taxon>Metazoa</taxon>
        <taxon>Chordata</taxon>
        <taxon>Craniata</taxon>
        <taxon>Vertebrata</taxon>
        <taxon>Euteleostomi</taxon>
        <taxon>Actinopterygii</taxon>
        <taxon>Neopterygii</taxon>
        <taxon>Teleostei</taxon>
        <taxon>Neoteleostei</taxon>
        <taxon>Acanthomorphata</taxon>
        <taxon>Carangaria</taxon>
        <taxon>Pleuronectiformes</taxon>
        <taxon>Pleuronectoidei</taxon>
        <taxon>Pleuronectidae</taxon>
        <taxon>Pleuronectes</taxon>
    </lineage>
</organism>
<accession>A0A9N7TI42</accession>
<evidence type="ECO:0000313" key="2">
    <source>
        <dbReference type="Proteomes" id="UP001153269"/>
    </source>
</evidence>
<evidence type="ECO:0000313" key="1">
    <source>
        <dbReference type="EMBL" id="CAB1412464.1"/>
    </source>
</evidence>
<keyword evidence="2" id="KW-1185">Reference proteome</keyword>